<evidence type="ECO:0000313" key="2">
    <source>
        <dbReference type="EMBL" id="KAF8469279.1"/>
    </source>
</evidence>
<dbReference type="Proteomes" id="UP000759537">
    <property type="component" value="Unassembled WGS sequence"/>
</dbReference>
<evidence type="ECO:0000256" key="1">
    <source>
        <dbReference type="SAM" id="SignalP"/>
    </source>
</evidence>
<keyword evidence="1" id="KW-0732">Signal</keyword>
<dbReference type="EMBL" id="WHVB01000029">
    <property type="protein sequence ID" value="KAF8469279.1"/>
    <property type="molecule type" value="Genomic_DNA"/>
</dbReference>
<accession>A0A9P5MPH6</accession>
<feature type="chain" id="PRO_5040115990" description="Secreted protein" evidence="1">
    <location>
        <begin position="30"/>
        <end position="135"/>
    </location>
</feature>
<dbReference type="AlphaFoldDB" id="A0A9P5MPH6"/>
<sequence length="135" mass="14696">MKVKQTLVSCSLGAMVVLFMLPCETFVAACFGVSSATPDTLSEGYTLVIYLSRAWAYLRVRNNRLGLPIQFCRESALDLVVNERYHPDIAPHGSCKLGDHHSGRFPIRPSQVKHLSFDPSSVLLSVSGSKGTAIG</sequence>
<evidence type="ECO:0008006" key="4">
    <source>
        <dbReference type="Google" id="ProtNLM"/>
    </source>
</evidence>
<reference evidence="2" key="1">
    <citation type="submission" date="2019-10" db="EMBL/GenBank/DDBJ databases">
        <authorList>
            <consortium name="DOE Joint Genome Institute"/>
            <person name="Kuo A."/>
            <person name="Miyauchi S."/>
            <person name="Kiss E."/>
            <person name="Drula E."/>
            <person name="Kohler A."/>
            <person name="Sanchez-Garcia M."/>
            <person name="Andreopoulos B."/>
            <person name="Barry K.W."/>
            <person name="Bonito G."/>
            <person name="Buee M."/>
            <person name="Carver A."/>
            <person name="Chen C."/>
            <person name="Cichocki N."/>
            <person name="Clum A."/>
            <person name="Culley D."/>
            <person name="Crous P.W."/>
            <person name="Fauchery L."/>
            <person name="Girlanda M."/>
            <person name="Hayes R."/>
            <person name="Keri Z."/>
            <person name="LaButti K."/>
            <person name="Lipzen A."/>
            <person name="Lombard V."/>
            <person name="Magnuson J."/>
            <person name="Maillard F."/>
            <person name="Morin E."/>
            <person name="Murat C."/>
            <person name="Nolan M."/>
            <person name="Ohm R."/>
            <person name="Pangilinan J."/>
            <person name="Pereira M."/>
            <person name="Perotto S."/>
            <person name="Peter M."/>
            <person name="Riley R."/>
            <person name="Sitrit Y."/>
            <person name="Stielow B."/>
            <person name="Szollosi G."/>
            <person name="Zifcakova L."/>
            <person name="Stursova M."/>
            <person name="Spatafora J.W."/>
            <person name="Tedersoo L."/>
            <person name="Vaario L.-M."/>
            <person name="Yamada A."/>
            <person name="Yan M."/>
            <person name="Wang P."/>
            <person name="Xu J."/>
            <person name="Bruns T."/>
            <person name="Baldrian P."/>
            <person name="Vilgalys R."/>
            <person name="Henrissat B."/>
            <person name="Grigoriev I.V."/>
            <person name="Hibbett D."/>
            <person name="Nagy L.G."/>
            <person name="Martin F.M."/>
        </authorList>
    </citation>
    <scope>NUCLEOTIDE SEQUENCE</scope>
    <source>
        <strain evidence="2">Prilba</strain>
    </source>
</reference>
<reference evidence="2" key="2">
    <citation type="journal article" date="2020" name="Nat. Commun.">
        <title>Large-scale genome sequencing of mycorrhizal fungi provides insights into the early evolution of symbiotic traits.</title>
        <authorList>
            <person name="Miyauchi S."/>
            <person name="Kiss E."/>
            <person name="Kuo A."/>
            <person name="Drula E."/>
            <person name="Kohler A."/>
            <person name="Sanchez-Garcia M."/>
            <person name="Morin E."/>
            <person name="Andreopoulos B."/>
            <person name="Barry K.W."/>
            <person name="Bonito G."/>
            <person name="Buee M."/>
            <person name="Carver A."/>
            <person name="Chen C."/>
            <person name="Cichocki N."/>
            <person name="Clum A."/>
            <person name="Culley D."/>
            <person name="Crous P.W."/>
            <person name="Fauchery L."/>
            <person name="Girlanda M."/>
            <person name="Hayes R.D."/>
            <person name="Keri Z."/>
            <person name="LaButti K."/>
            <person name="Lipzen A."/>
            <person name="Lombard V."/>
            <person name="Magnuson J."/>
            <person name="Maillard F."/>
            <person name="Murat C."/>
            <person name="Nolan M."/>
            <person name="Ohm R.A."/>
            <person name="Pangilinan J."/>
            <person name="Pereira M.F."/>
            <person name="Perotto S."/>
            <person name="Peter M."/>
            <person name="Pfister S."/>
            <person name="Riley R."/>
            <person name="Sitrit Y."/>
            <person name="Stielow J.B."/>
            <person name="Szollosi G."/>
            <person name="Zifcakova L."/>
            <person name="Stursova M."/>
            <person name="Spatafora J.W."/>
            <person name="Tedersoo L."/>
            <person name="Vaario L.M."/>
            <person name="Yamada A."/>
            <person name="Yan M."/>
            <person name="Wang P."/>
            <person name="Xu J."/>
            <person name="Bruns T."/>
            <person name="Baldrian P."/>
            <person name="Vilgalys R."/>
            <person name="Dunand C."/>
            <person name="Henrissat B."/>
            <person name="Grigoriev I.V."/>
            <person name="Hibbett D."/>
            <person name="Nagy L.G."/>
            <person name="Martin F.M."/>
        </authorList>
    </citation>
    <scope>NUCLEOTIDE SEQUENCE</scope>
    <source>
        <strain evidence="2">Prilba</strain>
    </source>
</reference>
<proteinExistence type="predicted"/>
<keyword evidence="3" id="KW-1185">Reference proteome</keyword>
<protein>
    <recommendedName>
        <fullName evidence="4">Secreted protein</fullName>
    </recommendedName>
</protein>
<feature type="signal peptide" evidence="1">
    <location>
        <begin position="1"/>
        <end position="29"/>
    </location>
</feature>
<comment type="caution">
    <text evidence="2">The sequence shown here is derived from an EMBL/GenBank/DDBJ whole genome shotgun (WGS) entry which is preliminary data.</text>
</comment>
<gene>
    <name evidence="2" type="ORF">DFH94DRAFT_812701</name>
</gene>
<organism evidence="2 3">
    <name type="scientific">Russula ochroleuca</name>
    <dbReference type="NCBI Taxonomy" id="152965"/>
    <lineage>
        <taxon>Eukaryota</taxon>
        <taxon>Fungi</taxon>
        <taxon>Dikarya</taxon>
        <taxon>Basidiomycota</taxon>
        <taxon>Agaricomycotina</taxon>
        <taxon>Agaricomycetes</taxon>
        <taxon>Russulales</taxon>
        <taxon>Russulaceae</taxon>
        <taxon>Russula</taxon>
    </lineage>
</organism>
<evidence type="ECO:0000313" key="3">
    <source>
        <dbReference type="Proteomes" id="UP000759537"/>
    </source>
</evidence>
<name>A0A9P5MPH6_9AGAM</name>